<dbReference type="Gene3D" id="6.10.340.10">
    <property type="match status" value="1"/>
</dbReference>
<evidence type="ECO:0000256" key="6">
    <source>
        <dbReference type="ARBA" id="ARBA00022777"/>
    </source>
</evidence>
<dbReference type="InterPro" id="IPR003594">
    <property type="entry name" value="HATPase_dom"/>
</dbReference>
<evidence type="ECO:0000256" key="4">
    <source>
        <dbReference type="ARBA" id="ARBA00022553"/>
    </source>
</evidence>
<feature type="domain" description="HAMP" evidence="11">
    <location>
        <begin position="209"/>
        <end position="261"/>
    </location>
</feature>
<dbReference type="SMART" id="SM00304">
    <property type="entry name" value="HAMP"/>
    <property type="match status" value="1"/>
</dbReference>
<keyword evidence="4" id="KW-0597">Phosphoprotein</keyword>
<dbReference type="AlphaFoldDB" id="A0A7K3NPU2"/>
<dbReference type="GO" id="GO:0016020">
    <property type="term" value="C:membrane"/>
    <property type="evidence" value="ECO:0007669"/>
    <property type="project" value="UniProtKB-SubCell"/>
</dbReference>
<evidence type="ECO:0000256" key="5">
    <source>
        <dbReference type="ARBA" id="ARBA00022679"/>
    </source>
</evidence>
<evidence type="ECO:0000256" key="2">
    <source>
        <dbReference type="ARBA" id="ARBA00004370"/>
    </source>
</evidence>
<proteinExistence type="predicted"/>
<evidence type="ECO:0000256" key="3">
    <source>
        <dbReference type="ARBA" id="ARBA00012438"/>
    </source>
</evidence>
<comment type="catalytic activity">
    <reaction evidence="1">
        <text>ATP + protein L-histidine = ADP + protein N-phospho-L-histidine.</text>
        <dbReference type="EC" id="2.7.13.3"/>
    </reaction>
</comment>
<keyword evidence="9" id="KW-0472">Membrane</keyword>
<protein>
    <recommendedName>
        <fullName evidence="3">histidine kinase</fullName>
        <ecNumber evidence="3">2.7.13.3</ecNumber>
    </recommendedName>
</protein>
<dbReference type="PRINTS" id="PR00344">
    <property type="entry name" value="BCTRLSENSOR"/>
</dbReference>
<dbReference type="EC" id="2.7.13.3" evidence="3"/>
<evidence type="ECO:0000256" key="7">
    <source>
        <dbReference type="ARBA" id="ARBA00023012"/>
    </source>
</evidence>
<dbReference type="Gene3D" id="3.30.450.290">
    <property type="match status" value="1"/>
</dbReference>
<dbReference type="EMBL" id="JAAGRQ010000084">
    <property type="protein sequence ID" value="NDY58204.1"/>
    <property type="molecule type" value="Genomic_DNA"/>
</dbReference>
<dbReference type="PANTHER" id="PTHR43711">
    <property type="entry name" value="TWO-COMPONENT HISTIDINE KINASE"/>
    <property type="match status" value="1"/>
</dbReference>
<reference evidence="12 13" key="1">
    <citation type="submission" date="2020-02" db="EMBL/GenBank/DDBJ databases">
        <title>Comparative genomics of sulfur disproportionating microorganisms.</title>
        <authorList>
            <person name="Ward L.M."/>
            <person name="Bertran E."/>
            <person name="Johnston D.T."/>
        </authorList>
    </citation>
    <scope>NUCLEOTIDE SEQUENCE [LARGE SCALE GENOMIC DNA]</scope>
    <source>
        <strain evidence="12 13">DSM 3696</strain>
    </source>
</reference>
<dbReference type="Pfam" id="PF00672">
    <property type="entry name" value="HAMP"/>
    <property type="match status" value="1"/>
</dbReference>
<dbReference type="InterPro" id="IPR050736">
    <property type="entry name" value="Sensor_HK_Regulatory"/>
</dbReference>
<keyword evidence="13" id="KW-1185">Reference proteome</keyword>
<keyword evidence="7" id="KW-0902">Two-component regulatory system</keyword>
<evidence type="ECO:0000313" key="13">
    <source>
        <dbReference type="Proteomes" id="UP000469724"/>
    </source>
</evidence>
<keyword evidence="6" id="KW-0418">Kinase</keyword>
<evidence type="ECO:0000256" key="1">
    <source>
        <dbReference type="ARBA" id="ARBA00000085"/>
    </source>
</evidence>
<dbReference type="InterPro" id="IPR003661">
    <property type="entry name" value="HisK_dim/P_dom"/>
</dbReference>
<dbReference type="GO" id="GO:0000155">
    <property type="term" value="F:phosphorelay sensor kinase activity"/>
    <property type="evidence" value="ECO:0007669"/>
    <property type="project" value="InterPro"/>
</dbReference>
<accession>A0A7K3NPU2</accession>
<dbReference type="CDD" id="cd00082">
    <property type="entry name" value="HisKA"/>
    <property type="match status" value="1"/>
</dbReference>
<dbReference type="SUPFAM" id="SSF158472">
    <property type="entry name" value="HAMP domain-like"/>
    <property type="match status" value="1"/>
</dbReference>
<organism evidence="12 13">
    <name type="scientific">Desulfolutivibrio sulfodismutans</name>
    <dbReference type="NCBI Taxonomy" id="63561"/>
    <lineage>
        <taxon>Bacteria</taxon>
        <taxon>Pseudomonadati</taxon>
        <taxon>Thermodesulfobacteriota</taxon>
        <taxon>Desulfovibrionia</taxon>
        <taxon>Desulfovibrionales</taxon>
        <taxon>Desulfovibrionaceae</taxon>
        <taxon>Desulfolutivibrio</taxon>
    </lineage>
</organism>
<name>A0A7K3NPU2_9BACT</name>
<dbReference type="RefSeq" id="WP_163303277.1">
    <property type="nucleotide sequence ID" value="NZ_JAAGRQ010000084.1"/>
</dbReference>
<keyword evidence="5" id="KW-0808">Transferase</keyword>
<dbReference type="InterPro" id="IPR003660">
    <property type="entry name" value="HAMP_dom"/>
</dbReference>
<dbReference type="SMART" id="SM00388">
    <property type="entry name" value="HisKA"/>
    <property type="match status" value="1"/>
</dbReference>
<dbReference type="CDD" id="cd06225">
    <property type="entry name" value="HAMP"/>
    <property type="match status" value="1"/>
</dbReference>
<evidence type="ECO:0000313" key="12">
    <source>
        <dbReference type="EMBL" id="NDY58204.1"/>
    </source>
</evidence>
<evidence type="ECO:0000259" key="11">
    <source>
        <dbReference type="PROSITE" id="PS50885"/>
    </source>
</evidence>
<keyword evidence="9" id="KW-0812">Transmembrane</keyword>
<dbReference type="SUPFAM" id="SSF47384">
    <property type="entry name" value="Homodimeric domain of signal transducing histidine kinase"/>
    <property type="match status" value="1"/>
</dbReference>
<dbReference type="SUPFAM" id="SSF55874">
    <property type="entry name" value="ATPase domain of HSP90 chaperone/DNA topoisomerase II/histidine kinase"/>
    <property type="match status" value="1"/>
</dbReference>
<feature type="transmembrane region" description="Helical" evidence="9">
    <location>
        <begin position="190"/>
        <end position="207"/>
    </location>
</feature>
<comment type="caution">
    <text evidence="12">The sequence shown here is derived from an EMBL/GenBank/DDBJ whole genome shotgun (WGS) entry which is preliminary data.</text>
</comment>
<dbReference type="InterPro" id="IPR036097">
    <property type="entry name" value="HisK_dim/P_sf"/>
</dbReference>
<dbReference type="SMART" id="SM00387">
    <property type="entry name" value="HATPase_c"/>
    <property type="match status" value="1"/>
</dbReference>
<dbReference type="CDD" id="cd16922">
    <property type="entry name" value="HATPase_EvgS-ArcB-TorS-like"/>
    <property type="match status" value="1"/>
</dbReference>
<evidence type="ECO:0000256" key="8">
    <source>
        <dbReference type="SAM" id="Coils"/>
    </source>
</evidence>
<keyword evidence="9" id="KW-1133">Transmembrane helix</keyword>
<feature type="coiled-coil region" evidence="8">
    <location>
        <begin position="249"/>
        <end position="301"/>
    </location>
</feature>
<sequence>MNPFRHSLGFKIATAVFLSAIVVYAGIVAVDVNWFRDNLLVELKNASAFSAELLQMAVEEPMRKGDDEATRRQFESLAPYGRVSLYMTDQKGEITYSNREDILRKNISEVVEDASFAAMLRQSLASPGERSDILHIGGEPYFTEVKTVSNAPSCHHCHGAARPILGTVVMLQNVSDQHERLKQFHYKRTVVLLLGLSALLAVVMAYIHRAFITRVADITRKTGAVTAGNLDMRFDVGGSDEISRLCHHLNAMVAGRKRAEAKLADLNRDLEGQVDQRTRDLIRQAAELEKANRRLRERERMKTIFLSTVSHEFKTPLTAVLGFAKLIARRFTRDILPQASGRTDDFGRSAAQIAANLPVMVQEADRLSNLVEKVIDLSDLESGSAVFDMAPMDLCHSVETAMETVRRQAAGKGLALSFERGPCPCPVTGDARRLAAALSHLLQNAVAFTTTGGVTCRVRPTADGAAVDVIDTGRGIAPDDQKAIFETFRQLGDHLTDKPGGTGLGLAIARAVARAHGGQVTVQSEPGKGSTFTLTILNPPRS</sequence>
<gene>
    <name evidence="12" type="ORF">G3N56_15840</name>
</gene>
<dbReference type="InterPro" id="IPR005467">
    <property type="entry name" value="His_kinase_dom"/>
</dbReference>
<feature type="domain" description="Histidine kinase" evidence="10">
    <location>
        <begin position="308"/>
        <end position="540"/>
    </location>
</feature>
<dbReference type="Gene3D" id="3.30.565.10">
    <property type="entry name" value="Histidine kinase-like ATPase, C-terminal domain"/>
    <property type="match status" value="1"/>
</dbReference>
<dbReference type="Proteomes" id="UP000469724">
    <property type="component" value="Unassembled WGS sequence"/>
</dbReference>
<feature type="transmembrane region" description="Helical" evidence="9">
    <location>
        <begin position="12"/>
        <end position="35"/>
    </location>
</feature>
<dbReference type="PROSITE" id="PS50885">
    <property type="entry name" value="HAMP"/>
    <property type="match status" value="1"/>
</dbReference>
<dbReference type="PANTHER" id="PTHR43711:SF30">
    <property type="entry name" value="HISTIDINE KINASE"/>
    <property type="match status" value="1"/>
</dbReference>
<dbReference type="Pfam" id="PF00512">
    <property type="entry name" value="HisKA"/>
    <property type="match status" value="1"/>
</dbReference>
<dbReference type="InterPro" id="IPR036890">
    <property type="entry name" value="HATPase_C_sf"/>
</dbReference>
<comment type="subcellular location">
    <subcellularLocation>
        <location evidence="2">Membrane</location>
    </subcellularLocation>
</comment>
<keyword evidence="8" id="KW-0175">Coiled coil</keyword>
<dbReference type="PROSITE" id="PS50109">
    <property type="entry name" value="HIS_KIN"/>
    <property type="match status" value="1"/>
</dbReference>
<evidence type="ECO:0000259" key="10">
    <source>
        <dbReference type="PROSITE" id="PS50109"/>
    </source>
</evidence>
<dbReference type="Gene3D" id="1.10.287.130">
    <property type="match status" value="1"/>
</dbReference>
<dbReference type="InterPro" id="IPR004358">
    <property type="entry name" value="Sig_transdc_His_kin-like_C"/>
</dbReference>
<dbReference type="Pfam" id="PF02518">
    <property type="entry name" value="HATPase_c"/>
    <property type="match status" value="1"/>
</dbReference>
<evidence type="ECO:0000256" key="9">
    <source>
        <dbReference type="SAM" id="Phobius"/>
    </source>
</evidence>